<accession>A0ABU8FIK1</accession>
<dbReference type="SMART" id="SM00710">
    <property type="entry name" value="PbH1"/>
    <property type="match status" value="10"/>
</dbReference>
<protein>
    <submittedName>
        <fullName evidence="3">Right-handed parallel beta-helix repeat-containing protein</fullName>
    </submittedName>
</protein>
<proteinExistence type="predicted"/>
<feature type="domain" description="Right handed beta helix" evidence="2">
    <location>
        <begin position="382"/>
        <end position="546"/>
    </location>
</feature>
<evidence type="ECO:0000313" key="3">
    <source>
        <dbReference type="EMBL" id="MEI4801726.1"/>
    </source>
</evidence>
<dbReference type="Gene3D" id="2.160.20.10">
    <property type="entry name" value="Single-stranded right-handed beta-helix, Pectin lyase-like"/>
    <property type="match status" value="1"/>
</dbReference>
<dbReference type="InterPro" id="IPR012334">
    <property type="entry name" value="Pectin_lyas_fold"/>
</dbReference>
<dbReference type="Proteomes" id="UP001372526">
    <property type="component" value="Unassembled WGS sequence"/>
</dbReference>
<dbReference type="RefSeq" id="WP_336472380.1">
    <property type="nucleotide sequence ID" value="NZ_JBAWSX010000005.1"/>
</dbReference>
<dbReference type="EMBL" id="JBAWSX010000005">
    <property type="protein sequence ID" value="MEI4801726.1"/>
    <property type="molecule type" value="Genomic_DNA"/>
</dbReference>
<dbReference type="Pfam" id="PF13229">
    <property type="entry name" value="Beta_helix"/>
    <property type="match status" value="1"/>
</dbReference>
<evidence type="ECO:0000313" key="4">
    <source>
        <dbReference type="Proteomes" id="UP001372526"/>
    </source>
</evidence>
<gene>
    <name evidence="3" type="ORF">WAZ07_10365</name>
</gene>
<dbReference type="InterPro" id="IPR039448">
    <property type="entry name" value="Beta_helix"/>
</dbReference>
<evidence type="ECO:0000256" key="1">
    <source>
        <dbReference type="SAM" id="MobiDB-lite"/>
    </source>
</evidence>
<evidence type="ECO:0000259" key="2">
    <source>
        <dbReference type="Pfam" id="PF13229"/>
    </source>
</evidence>
<feature type="region of interest" description="Disordered" evidence="1">
    <location>
        <begin position="301"/>
        <end position="326"/>
    </location>
</feature>
<sequence>MIHQIDNNSNKSLGNENIEMETNVKTEDSTFPYVDVRMYGAKADGTQGTLTTEAIQKALDIALHEGGVDIFIPSGIYRITKYLTVYKNTKIRLGKNAILLRGHPGGIVKNGNSGNLFEGYNGNGNISIEGGTFDGNVLEFPQGFNMTGWARGENLTFRDITFKDVINAHMMDINACRNVVIERCKFLGYKDATTDKSRGYAESIQISNHTKLGFSDFGAWDGEHCDNITIRDCYFGSSDTKGMNPIATGIGNHSSVMFLFNRNIKVINNTFENATYAGVRALKFGDMTIQGNTFLNCERAIAHSNPDGSPGEGQKDREGNDTGMPESGYNFVVKENTFSGTRREDIYIVGWQNDKKAAFFDSVKIIDNEFKERNSPEDFATIVLSYVDRCKIRGNTFKKSFRHIFFKQCRKLEIKYNSFEDSRNEFIYNTALTSSDNTDFLEDVDISNNIMINSGRVGIFLQSITRFFIDKNNIRNTSLEADNQRSAILVGSASKEGYIRDNRVRMSTTENKNKYGIEVTPTCSNVQVFNNDVEGKTGCVLVSSSAGFVGFFAYDTNGVKRKVTIDNNGTLVSSPV</sequence>
<dbReference type="InterPro" id="IPR011050">
    <property type="entry name" value="Pectin_lyase_fold/virulence"/>
</dbReference>
<keyword evidence="4" id="KW-1185">Reference proteome</keyword>
<dbReference type="SUPFAM" id="SSF51126">
    <property type="entry name" value="Pectin lyase-like"/>
    <property type="match status" value="2"/>
</dbReference>
<name>A0ABU8FIK1_9BACI</name>
<reference evidence="3 4" key="1">
    <citation type="submission" date="2024-01" db="EMBL/GenBank/DDBJ databases">
        <title>Seven novel Bacillus-like species.</title>
        <authorList>
            <person name="Liu G."/>
        </authorList>
    </citation>
    <scope>NUCLEOTIDE SEQUENCE [LARGE SCALE GENOMIC DNA]</scope>
    <source>
        <strain evidence="3 4">FJAT-51639</strain>
    </source>
</reference>
<comment type="caution">
    <text evidence="3">The sequence shown here is derived from an EMBL/GenBank/DDBJ whole genome shotgun (WGS) entry which is preliminary data.</text>
</comment>
<organism evidence="3 4">
    <name type="scientific">Bacillus bruguierae</name>
    <dbReference type="NCBI Taxonomy" id="3127667"/>
    <lineage>
        <taxon>Bacteria</taxon>
        <taxon>Bacillati</taxon>
        <taxon>Bacillota</taxon>
        <taxon>Bacilli</taxon>
        <taxon>Bacillales</taxon>
        <taxon>Bacillaceae</taxon>
        <taxon>Bacillus</taxon>
    </lineage>
</organism>
<dbReference type="InterPro" id="IPR006626">
    <property type="entry name" value="PbH1"/>
</dbReference>